<comment type="caution">
    <text evidence="10">The sequence shown here is derived from an EMBL/GenBank/DDBJ whole genome shotgun (WGS) entry which is preliminary data.</text>
</comment>
<evidence type="ECO:0000256" key="1">
    <source>
        <dbReference type="ARBA" id="ARBA00010945"/>
    </source>
</evidence>
<dbReference type="SUPFAM" id="SSF56672">
    <property type="entry name" value="DNA/RNA polymerases"/>
    <property type="match status" value="1"/>
</dbReference>
<keyword evidence="7" id="KW-0235">DNA replication</keyword>
<dbReference type="InterPro" id="IPR001126">
    <property type="entry name" value="UmuC"/>
</dbReference>
<dbReference type="InterPro" id="IPR036775">
    <property type="entry name" value="DNA_pol_Y-fam_lit_finger_sf"/>
</dbReference>
<feature type="active site" evidence="7">
    <location>
        <position position="140"/>
    </location>
</feature>
<keyword evidence="7" id="KW-0227">DNA damage</keyword>
<feature type="domain" description="UmuC" evidence="9">
    <location>
        <begin position="42"/>
        <end position="222"/>
    </location>
</feature>
<dbReference type="EC" id="2.7.7.7" evidence="7"/>
<evidence type="ECO:0000313" key="11">
    <source>
        <dbReference type="Proteomes" id="UP001596024"/>
    </source>
</evidence>
<organism evidence="10 11">
    <name type="scientific">Glycocaulis abyssi</name>
    <dbReference type="NCBI Taxonomy" id="1433403"/>
    <lineage>
        <taxon>Bacteria</taxon>
        <taxon>Pseudomonadati</taxon>
        <taxon>Pseudomonadota</taxon>
        <taxon>Alphaproteobacteria</taxon>
        <taxon>Maricaulales</taxon>
        <taxon>Maricaulaceae</taxon>
        <taxon>Glycocaulis</taxon>
    </lineage>
</organism>
<dbReference type="Gene3D" id="3.30.1490.100">
    <property type="entry name" value="DNA polymerase, Y-family, little finger domain"/>
    <property type="match status" value="1"/>
</dbReference>
<evidence type="ECO:0000313" key="10">
    <source>
        <dbReference type="EMBL" id="MFC4724039.1"/>
    </source>
</evidence>
<dbReference type="SUPFAM" id="SSF100879">
    <property type="entry name" value="Lesion bypass DNA polymerase (Y-family), little finger domain"/>
    <property type="match status" value="1"/>
</dbReference>
<keyword evidence="7" id="KW-0460">Magnesium</keyword>
<dbReference type="NCBIfam" id="NF002677">
    <property type="entry name" value="PRK02406.1"/>
    <property type="match status" value="1"/>
</dbReference>
<comment type="catalytic activity">
    <reaction evidence="6 7">
        <text>DNA(n) + a 2'-deoxyribonucleoside 5'-triphosphate = DNA(n+1) + diphosphate</text>
        <dbReference type="Rhea" id="RHEA:22508"/>
        <dbReference type="Rhea" id="RHEA-COMP:17339"/>
        <dbReference type="Rhea" id="RHEA-COMP:17340"/>
        <dbReference type="ChEBI" id="CHEBI:33019"/>
        <dbReference type="ChEBI" id="CHEBI:61560"/>
        <dbReference type="ChEBI" id="CHEBI:173112"/>
        <dbReference type="EC" id="2.7.7.7"/>
    </reaction>
</comment>
<dbReference type="EMBL" id="JBHSGQ010000001">
    <property type="protein sequence ID" value="MFC4724039.1"/>
    <property type="molecule type" value="Genomic_DNA"/>
</dbReference>
<dbReference type="Pfam" id="PF11799">
    <property type="entry name" value="IMS_C"/>
    <property type="match status" value="1"/>
</dbReference>
<comment type="subcellular location">
    <subcellularLocation>
        <location evidence="7">Cytoplasm</location>
    </subcellularLocation>
</comment>
<sequence>MAAGSAMSGYCRTCFAPAGPPRCGACGSRKAFAHDELDTLSIAHIDCDAFYASIEKRDDPSLANQPVIIGGGKRGVVATACYVARLHGVRSAMPMFKALKACPDAVVIPPRMQVYAAEGKRIRQMMEDVTPAVEPLSIDEAFLDLTGTQRLHGASPALTLMKLAARIRADVGVTVSVGLSYNKFLAKTASELDKPDGFSVIGQSEAAEFLRPRPVQSVFGVGPAFAAALNRDGLKTLGDVIARGEEALMRRHGPSGARLWRLAQGIDTRTVARDGERKSVSAETTFFDDIASHDELEKRLWPLCVRAADRMKAQGIAGRVVTLKLKTEGFRSLTRRRTLSQPAQLADTLFRTGRELLRAEAQGPRYRLIGIGFSDLEPATGDARDLLDPDGPKRAAAERAMDKARARFGPSAVIKGRSLKDN</sequence>
<evidence type="ECO:0000256" key="8">
    <source>
        <dbReference type="SAM" id="MobiDB-lite"/>
    </source>
</evidence>
<dbReference type="GO" id="GO:0003887">
    <property type="term" value="F:DNA-directed DNA polymerase activity"/>
    <property type="evidence" value="ECO:0007669"/>
    <property type="project" value="UniProtKB-EC"/>
</dbReference>
<evidence type="ECO:0000256" key="5">
    <source>
        <dbReference type="ARBA" id="ARBA00025589"/>
    </source>
</evidence>
<feature type="binding site" evidence="7">
    <location>
        <position position="46"/>
    </location>
    <ligand>
        <name>Mg(2+)</name>
        <dbReference type="ChEBI" id="CHEBI:18420"/>
    </ligand>
</feature>
<evidence type="ECO:0000256" key="2">
    <source>
        <dbReference type="ARBA" id="ARBA00011245"/>
    </source>
</evidence>
<evidence type="ECO:0000259" key="9">
    <source>
        <dbReference type="PROSITE" id="PS50173"/>
    </source>
</evidence>
<dbReference type="PANTHER" id="PTHR11076:SF33">
    <property type="entry name" value="DNA POLYMERASE KAPPA"/>
    <property type="match status" value="1"/>
</dbReference>
<dbReference type="Pfam" id="PF00817">
    <property type="entry name" value="IMS"/>
    <property type="match status" value="1"/>
</dbReference>
<dbReference type="CDD" id="cd03586">
    <property type="entry name" value="PolY_Pol_IV_kappa"/>
    <property type="match status" value="1"/>
</dbReference>
<keyword evidence="3 7" id="KW-0515">Mutator protein</keyword>
<keyword evidence="7 10" id="KW-0808">Transferase</keyword>
<keyword evidence="7" id="KW-0963">Cytoplasm</keyword>
<keyword evidence="11" id="KW-1185">Reference proteome</keyword>
<dbReference type="NCBIfam" id="NF002751">
    <property type="entry name" value="PRK02794.1"/>
    <property type="match status" value="1"/>
</dbReference>
<keyword evidence="4 7" id="KW-0239">DNA-directed DNA polymerase</keyword>
<dbReference type="InterPro" id="IPR050116">
    <property type="entry name" value="DNA_polymerase-Y"/>
</dbReference>
<accession>A0ABV9N9T6</accession>
<evidence type="ECO:0000256" key="4">
    <source>
        <dbReference type="ARBA" id="ARBA00022932"/>
    </source>
</evidence>
<comment type="similarity">
    <text evidence="1 7">Belongs to the DNA polymerase type-Y family.</text>
</comment>
<dbReference type="Gene3D" id="1.10.150.20">
    <property type="entry name" value="5' to 3' exonuclease, C-terminal subdomain"/>
    <property type="match status" value="1"/>
</dbReference>
<comment type="function">
    <text evidence="5 7">Poorly processive, error-prone DNA polymerase involved in untargeted mutagenesis. Copies undamaged DNA at stalled replication forks, which arise in vivo from mismatched or misaligned primer ends. These misaligned primers can be extended by PolIV. Exhibits no 3'-5' exonuclease (proofreading) activity. May be involved in translesional synthesis, in conjunction with the beta clamp from PolIII.</text>
</comment>
<reference evidence="11" key="1">
    <citation type="journal article" date="2019" name="Int. J. Syst. Evol. Microbiol.">
        <title>The Global Catalogue of Microorganisms (GCM) 10K type strain sequencing project: providing services to taxonomists for standard genome sequencing and annotation.</title>
        <authorList>
            <consortium name="The Broad Institute Genomics Platform"/>
            <consortium name="The Broad Institute Genome Sequencing Center for Infectious Disease"/>
            <person name="Wu L."/>
            <person name="Ma J."/>
        </authorList>
    </citation>
    <scope>NUCLEOTIDE SEQUENCE [LARGE SCALE GENOMIC DNA]</scope>
    <source>
        <strain evidence="11">CCUG 62981</strain>
    </source>
</reference>
<comment type="cofactor">
    <cofactor evidence="7">
        <name>Mg(2+)</name>
        <dbReference type="ChEBI" id="CHEBI:18420"/>
    </cofactor>
    <text evidence="7">Binds 2 magnesium ions per subunit.</text>
</comment>
<dbReference type="PROSITE" id="PS50173">
    <property type="entry name" value="UMUC"/>
    <property type="match status" value="1"/>
</dbReference>
<gene>
    <name evidence="7" type="primary">dinB</name>
    <name evidence="10" type="ORF">ACFPB0_01920</name>
</gene>
<keyword evidence="7" id="KW-0234">DNA repair</keyword>
<dbReference type="Proteomes" id="UP001596024">
    <property type="component" value="Unassembled WGS sequence"/>
</dbReference>
<proteinExistence type="inferred from homology"/>
<feature type="binding site" evidence="7">
    <location>
        <position position="139"/>
    </location>
    <ligand>
        <name>Mg(2+)</name>
        <dbReference type="ChEBI" id="CHEBI:18420"/>
    </ligand>
</feature>
<keyword evidence="7 10" id="KW-0548">Nucleotidyltransferase</keyword>
<evidence type="ECO:0000256" key="7">
    <source>
        <dbReference type="HAMAP-Rule" id="MF_01113"/>
    </source>
</evidence>
<feature type="compositionally biased region" description="Basic and acidic residues" evidence="8">
    <location>
        <begin position="382"/>
        <end position="402"/>
    </location>
</feature>
<feature type="region of interest" description="Disordered" evidence="8">
    <location>
        <begin position="381"/>
        <end position="402"/>
    </location>
</feature>
<dbReference type="InterPro" id="IPR043128">
    <property type="entry name" value="Rev_trsase/Diguanyl_cyclase"/>
</dbReference>
<dbReference type="RefSeq" id="WP_371394717.1">
    <property type="nucleotide sequence ID" value="NZ_CP163421.1"/>
</dbReference>
<comment type="subunit">
    <text evidence="2 7">Monomer.</text>
</comment>
<dbReference type="InterPro" id="IPR017961">
    <property type="entry name" value="DNA_pol_Y-fam_little_finger"/>
</dbReference>
<dbReference type="Gene3D" id="3.40.1170.60">
    <property type="match status" value="1"/>
</dbReference>
<dbReference type="Gene3D" id="3.30.70.270">
    <property type="match status" value="1"/>
</dbReference>
<feature type="site" description="Substrate discrimination" evidence="7">
    <location>
        <position position="51"/>
    </location>
</feature>
<evidence type="ECO:0000256" key="6">
    <source>
        <dbReference type="ARBA" id="ARBA00049244"/>
    </source>
</evidence>
<protein>
    <recommendedName>
        <fullName evidence="7">DNA polymerase IV</fullName>
        <shortName evidence="7">Pol IV</shortName>
        <ecNumber evidence="7">2.7.7.7</ecNumber>
    </recommendedName>
</protein>
<keyword evidence="7" id="KW-0238">DNA-binding</keyword>
<dbReference type="InterPro" id="IPR022880">
    <property type="entry name" value="DNApol_IV"/>
</dbReference>
<dbReference type="InterPro" id="IPR043502">
    <property type="entry name" value="DNA/RNA_pol_sf"/>
</dbReference>
<dbReference type="HAMAP" id="MF_01113">
    <property type="entry name" value="DNApol_IV"/>
    <property type="match status" value="1"/>
</dbReference>
<dbReference type="PANTHER" id="PTHR11076">
    <property type="entry name" value="DNA REPAIR POLYMERASE UMUC / TRANSFERASE FAMILY MEMBER"/>
    <property type="match status" value="1"/>
</dbReference>
<keyword evidence="7" id="KW-0479">Metal-binding</keyword>
<evidence type="ECO:0000256" key="3">
    <source>
        <dbReference type="ARBA" id="ARBA00022457"/>
    </source>
</evidence>
<name>A0ABV9N9T6_9PROT</name>